<evidence type="ECO:0008006" key="4">
    <source>
        <dbReference type="Google" id="ProtNLM"/>
    </source>
</evidence>
<dbReference type="GO" id="GO:0030276">
    <property type="term" value="F:clathrin binding"/>
    <property type="evidence" value="ECO:0007669"/>
    <property type="project" value="TreeGrafter"/>
</dbReference>
<feature type="region of interest" description="Disordered" evidence="1">
    <location>
        <begin position="281"/>
        <end position="304"/>
    </location>
</feature>
<dbReference type="InterPro" id="IPR036869">
    <property type="entry name" value="J_dom_sf"/>
</dbReference>
<reference evidence="2 3" key="1">
    <citation type="journal article" date="2024" name="Nat. Commun.">
        <title>Phylogenomics reveals the evolutionary origins of lichenization in chlorophyte algae.</title>
        <authorList>
            <person name="Puginier C."/>
            <person name="Libourel C."/>
            <person name="Otte J."/>
            <person name="Skaloud P."/>
            <person name="Haon M."/>
            <person name="Grisel S."/>
            <person name="Petersen M."/>
            <person name="Berrin J.G."/>
            <person name="Delaux P.M."/>
            <person name="Dal Grande F."/>
            <person name="Keller J."/>
        </authorList>
    </citation>
    <scope>NUCLEOTIDE SEQUENCE [LARGE SCALE GENOMIC DNA]</scope>
    <source>
        <strain evidence="2 3">SAG 2523</strain>
    </source>
</reference>
<comment type="caution">
    <text evidence="2">The sequence shown here is derived from an EMBL/GenBank/DDBJ whole genome shotgun (WGS) entry which is preliminary data.</text>
</comment>
<dbReference type="SUPFAM" id="SSF46565">
    <property type="entry name" value="Chaperone J-domain"/>
    <property type="match status" value="1"/>
</dbReference>
<dbReference type="EMBL" id="JALJOV010002039">
    <property type="protein sequence ID" value="KAK9836053.1"/>
    <property type="molecule type" value="Genomic_DNA"/>
</dbReference>
<gene>
    <name evidence="2" type="ORF">WJX84_008728</name>
</gene>
<dbReference type="GO" id="GO:0072583">
    <property type="term" value="P:clathrin-dependent endocytosis"/>
    <property type="evidence" value="ECO:0007669"/>
    <property type="project" value="TreeGrafter"/>
</dbReference>
<evidence type="ECO:0000313" key="3">
    <source>
        <dbReference type="Proteomes" id="UP001485043"/>
    </source>
</evidence>
<accession>A0AAW1RRB3</accession>
<dbReference type="GO" id="GO:0005737">
    <property type="term" value="C:cytoplasm"/>
    <property type="evidence" value="ECO:0007669"/>
    <property type="project" value="TreeGrafter"/>
</dbReference>
<feature type="compositionally biased region" description="Polar residues" evidence="1">
    <location>
        <begin position="374"/>
        <end position="383"/>
    </location>
</feature>
<name>A0AAW1RRB3_9CHLO</name>
<feature type="compositionally biased region" description="Low complexity" evidence="1">
    <location>
        <begin position="44"/>
        <end position="59"/>
    </location>
</feature>
<evidence type="ECO:0000313" key="2">
    <source>
        <dbReference type="EMBL" id="KAK9836053.1"/>
    </source>
</evidence>
<dbReference type="AlphaFoldDB" id="A0AAW1RRB3"/>
<protein>
    <recommendedName>
        <fullName evidence="4">J domain-containing protein</fullName>
    </recommendedName>
</protein>
<feature type="compositionally biased region" description="Basic and acidic residues" evidence="1">
    <location>
        <begin position="352"/>
        <end position="365"/>
    </location>
</feature>
<dbReference type="Proteomes" id="UP001485043">
    <property type="component" value="Unassembled WGS sequence"/>
</dbReference>
<dbReference type="PANTHER" id="PTHR23172:SF19">
    <property type="entry name" value="J DOMAIN-CONTAINING PROTEIN"/>
    <property type="match status" value="1"/>
</dbReference>
<dbReference type="GO" id="GO:0031982">
    <property type="term" value="C:vesicle"/>
    <property type="evidence" value="ECO:0007669"/>
    <property type="project" value="TreeGrafter"/>
</dbReference>
<dbReference type="PANTHER" id="PTHR23172">
    <property type="entry name" value="AUXILIN/CYCLIN G-ASSOCIATED KINASE-RELATED"/>
    <property type="match status" value="1"/>
</dbReference>
<keyword evidence="3" id="KW-1185">Reference proteome</keyword>
<dbReference type="FunFam" id="1.10.287.110:FF:000002">
    <property type="entry name" value="putative tyrosine-protein phosphatase auxilin isoform X2"/>
    <property type="match status" value="1"/>
</dbReference>
<feature type="region of interest" description="Disordered" evidence="1">
    <location>
        <begin position="1"/>
        <end position="119"/>
    </location>
</feature>
<feature type="compositionally biased region" description="Polar residues" evidence="1">
    <location>
        <begin position="192"/>
        <end position="218"/>
    </location>
</feature>
<sequence length="731" mass="77233">MASNKADALSGLLSGVGGIDGSLFRKPQAMKEMRPGSGQKQPEQIPAMAAKPQQPAAQPVIPSRPSMPQSNFAPSVPSGTARPPAPAARQPAVVTGSRPDSGATSRASSVSSQREVDSAYEQSLLDAFSAKGAVTNRLKAMRPIQGTASAKGMETSSISESRLRPASGNAAPNSRPAGGTPTDIIPAIRMHPSSTFACMQPQTASPRSSQQATTQAQNPRRKLQPKDEGVWEGQVEIEEGSKWLASGKSWLSKASKRVAAAAKESATVIQARLEEIDPRFAPKGWTGARDRMPSNDGTSSNDIPPHLYEIACNMAELSPDRQAALMAAMTEEERLLVQRAMDEAAIARSQLEAEFKDSQAARPPDRASLGRKAASTQPNQAASSDAPPQRPTHRPPRRSRSETGLAPSQHLPSGPASTAGADPSRLSNEGSGDRDYFSDGDAPPPSHTRTSSLGRSKSKDLTRRVSFGADQILGPQELSIGRPVAPAAASADADLLGHPPGDEFAAMFESPAPGASSAAAASVHVHVTASGQRVEASWLAGADHQLDKIVDTTDDEAAAKARHKVASVSDVDVAGEPEARRVARARRLAEQQRRIAEQVASQQAAAVAEAAAKEQRGSIRDQLKPRIEQWQAGKKDNIRALLSTLHTVLWEGSGWTPPGLTDLVELNRVKKSYMKANLIIHPDKVQSRGGTAEQIVIADMAFDALKTAWAKFESGELRSSGAPARGGPVVM</sequence>
<feature type="region of interest" description="Disordered" evidence="1">
    <location>
        <begin position="352"/>
        <end position="464"/>
    </location>
</feature>
<feature type="compositionally biased region" description="Low complexity" evidence="1">
    <location>
        <begin position="101"/>
        <end position="112"/>
    </location>
</feature>
<dbReference type="GO" id="GO:0072318">
    <property type="term" value="P:clathrin coat disassembly"/>
    <property type="evidence" value="ECO:0007669"/>
    <property type="project" value="TreeGrafter"/>
</dbReference>
<proteinExistence type="predicted"/>
<evidence type="ECO:0000256" key="1">
    <source>
        <dbReference type="SAM" id="MobiDB-lite"/>
    </source>
</evidence>
<feature type="region of interest" description="Disordered" evidence="1">
    <location>
        <begin position="142"/>
        <end position="232"/>
    </location>
</feature>
<dbReference type="Gene3D" id="1.10.287.110">
    <property type="entry name" value="DnaJ domain"/>
    <property type="match status" value="1"/>
</dbReference>
<organism evidence="2 3">
    <name type="scientific">Apatococcus fuscideae</name>
    <dbReference type="NCBI Taxonomy" id="2026836"/>
    <lineage>
        <taxon>Eukaryota</taxon>
        <taxon>Viridiplantae</taxon>
        <taxon>Chlorophyta</taxon>
        <taxon>core chlorophytes</taxon>
        <taxon>Trebouxiophyceae</taxon>
        <taxon>Chlorellales</taxon>
        <taxon>Chlorellaceae</taxon>
        <taxon>Apatococcus</taxon>
    </lineage>
</organism>